<sequence>MQLTRLVGECEKGTCPTVYGVDGTGDLIVQGYVVDDPEVLAAIGLPAGEVAVRVPASLIRRLADAHLG</sequence>
<comment type="caution">
    <text evidence="1">The sequence shown here is derived from an EMBL/GenBank/DDBJ whole genome shotgun (WGS) entry which is preliminary data.</text>
</comment>
<accession>A0A8G1UGN1</accession>
<dbReference type="EMBL" id="RJVJ01000002">
    <property type="protein sequence ID" value="ROR37956.1"/>
    <property type="molecule type" value="Genomic_DNA"/>
</dbReference>
<dbReference type="Proteomes" id="UP000267408">
    <property type="component" value="Unassembled WGS sequence"/>
</dbReference>
<dbReference type="AlphaFoldDB" id="A0A8G1UGN1"/>
<evidence type="ECO:0000313" key="1">
    <source>
        <dbReference type="EMBL" id="ROR37956.1"/>
    </source>
</evidence>
<protein>
    <submittedName>
        <fullName evidence="1">Uncharacterized protein</fullName>
    </submittedName>
</protein>
<reference evidence="1 2" key="1">
    <citation type="submission" date="2018-11" db="EMBL/GenBank/DDBJ databases">
        <title>Sequencing the genomes of 1000 actinobacteria strains.</title>
        <authorList>
            <person name="Klenk H.-P."/>
        </authorList>
    </citation>
    <scope>NUCLEOTIDE SEQUENCE [LARGE SCALE GENOMIC DNA]</scope>
    <source>
        <strain evidence="1 2">DSM 44780</strain>
    </source>
</reference>
<evidence type="ECO:0000313" key="2">
    <source>
        <dbReference type="Proteomes" id="UP000267408"/>
    </source>
</evidence>
<gene>
    <name evidence="1" type="ORF">EDD39_6117</name>
</gene>
<dbReference type="OrthoDB" id="3577809at2"/>
<proteinExistence type="predicted"/>
<organism evidence="1 2">
    <name type="scientific">Kitasatospora cineracea</name>
    <dbReference type="NCBI Taxonomy" id="88074"/>
    <lineage>
        <taxon>Bacteria</taxon>
        <taxon>Bacillati</taxon>
        <taxon>Actinomycetota</taxon>
        <taxon>Actinomycetes</taxon>
        <taxon>Kitasatosporales</taxon>
        <taxon>Streptomycetaceae</taxon>
        <taxon>Kitasatospora</taxon>
    </lineage>
</organism>
<name>A0A8G1UGN1_9ACTN</name>